<dbReference type="GO" id="GO:0031083">
    <property type="term" value="C:BLOC-1 complex"/>
    <property type="evidence" value="ECO:0007669"/>
    <property type="project" value="EnsemblFungi"/>
</dbReference>
<keyword evidence="2" id="KW-1185">Reference proteome</keyword>
<dbReference type="GO" id="GO:0032880">
    <property type="term" value="P:regulation of protein localization"/>
    <property type="evidence" value="ECO:0007669"/>
    <property type="project" value="EnsemblFungi"/>
</dbReference>
<name>A0A1G4JDJ6_9SACH</name>
<organism evidence="1 2">
    <name type="scientific">Lachancea dasiensis</name>
    <dbReference type="NCBI Taxonomy" id="1072105"/>
    <lineage>
        <taxon>Eukaryota</taxon>
        <taxon>Fungi</taxon>
        <taxon>Dikarya</taxon>
        <taxon>Ascomycota</taxon>
        <taxon>Saccharomycotina</taxon>
        <taxon>Saccharomycetes</taxon>
        <taxon>Saccharomycetales</taxon>
        <taxon>Saccharomycetaceae</taxon>
        <taxon>Lachancea</taxon>
    </lineage>
</organism>
<dbReference type="OrthoDB" id="4065244at2759"/>
<accession>A0A1G4JDJ6</accession>
<dbReference type="GO" id="GO:0007032">
    <property type="term" value="P:endosome organization"/>
    <property type="evidence" value="ECO:0007669"/>
    <property type="project" value="EnsemblFungi"/>
</dbReference>
<dbReference type="Proteomes" id="UP000190274">
    <property type="component" value="Chromosome E"/>
</dbReference>
<sequence>MEPHEVSTATGLHPIELCVYSVLSNNLDGLYQSVNELRESQALLLVKLRQIRTFLKDEQDFYDEQQGLTDEIRRLKAIKVRTEALVERYEALSKSCL</sequence>
<dbReference type="AlphaFoldDB" id="A0A1G4JDJ6"/>
<dbReference type="STRING" id="1266660.A0A1G4JDJ6"/>
<gene>
    <name evidence="1" type="ORF">LADA_0E09076G</name>
</gene>
<evidence type="ECO:0000313" key="1">
    <source>
        <dbReference type="EMBL" id="SCU88252.1"/>
    </source>
</evidence>
<protein>
    <submittedName>
        <fullName evidence="1">LADA_0E09076g1_1</fullName>
    </submittedName>
</protein>
<dbReference type="EMBL" id="LT598455">
    <property type="protein sequence ID" value="SCU88252.1"/>
    <property type="molecule type" value="Genomic_DNA"/>
</dbReference>
<reference evidence="2" key="1">
    <citation type="submission" date="2016-03" db="EMBL/GenBank/DDBJ databases">
        <authorList>
            <person name="Devillers H."/>
        </authorList>
    </citation>
    <scope>NUCLEOTIDE SEQUENCE [LARGE SCALE GENOMIC DNA]</scope>
</reference>
<evidence type="ECO:0000313" key="2">
    <source>
        <dbReference type="Proteomes" id="UP000190274"/>
    </source>
</evidence>
<proteinExistence type="predicted"/>
<dbReference type="GO" id="GO:0005768">
    <property type="term" value="C:endosome"/>
    <property type="evidence" value="ECO:0007669"/>
    <property type="project" value="EnsemblFungi"/>
</dbReference>